<dbReference type="Proteomes" id="UP000030428">
    <property type="component" value="Unassembled WGS sequence"/>
</dbReference>
<dbReference type="SUPFAM" id="SSF48452">
    <property type="entry name" value="TPR-like"/>
    <property type="match status" value="1"/>
</dbReference>
<proteinExistence type="predicted"/>
<comment type="caution">
    <text evidence="1">The sequence shown here is derived from an EMBL/GenBank/DDBJ whole genome shotgun (WGS) entry which is preliminary data.</text>
</comment>
<gene>
    <name evidence="1" type="ORF">PN36_28735</name>
</gene>
<name>A0A0A6PHK5_9GAMM</name>
<evidence type="ECO:0008006" key="3">
    <source>
        <dbReference type="Google" id="ProtNLM"/>
    </source>
</evidence>
<keyword evidence="2" id="KW-1185">Reference proteome</keyword>
<dbReference type="Pfam" id="PF13424">
    <property type="entry name" value="TPR_12"/>
    <property type="match status" value="1"/>
</dbReference>
<dbReference type="EMBL" id="JSZA02000190">
    <property type="protein sequence ID" value="KHD09674.1"/>
    <property type="molecule type" value="Genomic_DNA"/>
</dbReference>
<accession>A0A0A6PHK5</accession>
<dbReference type="Gene3D" id="1.25.40.10">
    <property type="entry name" value="Tetratricopeptide repeat domain"/>
    <property type="match status" value="1"/>
</dbReference>
<reference evidence="1 2" key="1">
    <citation type="journal article" date="2016" name="Front. Microbiol.">
        <title>Single-Cell (Meta-)Genomics of a Dimorphic Candidatus Thiomargarita nelsonii Reveals Genomic Plasticity.</title>
        <authorList>
            <person name="Flood B.E."/>
            <person name="Fliss P."/>
            <person name="Jones D.S."/>
            <person name="Dick G.J."/>
            <person name="Jain S."/>
            <person name="Kaster A.K."/>
            <person name="Winkel M."/>
            <person name="Mussmann M."/>
            <person name="Bailey J."/>
        </authorList>
    </citation>
    <scope>NUCLEOTIDE SEQUENCE [LARGE SCALE GENOMIC DNA]</scope>
    <source>
        <strain evidence="1">Hydrate Ridge</strain>
    </source>
</reference>
<sequence>MSIVRTAHLRLEHWQDCLDLLTEIEQVQQVCGESKHVLARTRFNRYPALIELGRLDEAQRVLEGCLQVFSNVNDLTAQARILSALATVWKKRGDVSRAIELQRQSLAICERLPNPEERAISHGNLFIYLHTGQIEEQCH</sequence>
<organism evidence="1 2">
    <name type="scientific">Candidatus Thiomargarita nelsonii</name>
    <dbReference type="NCBI Taxonomy" id="1003181"/>
    <lineage>
        <taxon>Bacteria</taxon>
        <taxon>Pseudomonadati</taxon>
        <taxon>Pseudomonadota</taxon>
        <taxon>Gammaproteobacteria</taxon>
        <taxon>Thiotrichales</taxon>
        <taxon>Thiotrichaceae</taxon>
        <taxon>Thiomargarita</taxon>
    </lineage>
</organism>
<dbReference type="AlphaFoldDB" id="A0A0A6PHK5"/>
<evidence type="ECO:0000313" key="1">
    <source>
        <dbReference type="EMBL" id="KHD09674.1"/>
    </source>
</evidence>
<dbReference type="InterPro" id="IPR011990">
    <property type="entry name" value="TPR-like_helical_dom_sf"/>
</dbReference>
<evidence type="ECO:0000313" key="2">
    <source>
        <dbReference type="Proteomes" id="UP000030428"/>
    </source>
</evidence>
<protein>
    <recommendedName>
        <fullName evidence="3">MalT-like TPR region domain-containing protein</fullName>
    </recommendedName>
</protein>